<dbReference type="SUPFAM" id="SSF52833">
    <property type="entry name" value="Thioredoxin-like"/>
    <property type="match status" value="3"/>
</dbReference>
<dbReference type="PANTHER" id="PTHR46426">
    <property type="entry name" value="PROTEIN DISULFIDE-ISOMERASE TMX3"/>
    <property type="match status" value="1"/>
</dbReference>
<dbReference type="Gene3D" id="3.40.30.10">
    <property type="entry name" value="Glutaredoxin"/>
    <property type="match status" value="3"/>
</dbReference>
<evidence type="ECO:0000256" key="3">
    <source>
        <dbReference type="ARBA" id="ARBA00022989"/>
    </source>
</evidence>
<gene>
    <name evidence="10" type="ORF">F5Z01DRAFT_658754</name>
</gene>
<dbReference type="GeneID" id="70294620"/>
<evidence type="ECO:0000313" key="11">
    <source>
        <dbReference type="Proteomes" id="UP000887229"/>
    </source>
</evidence>
<evidence type="ECO:0000256" key="6">
    <source>
        <dbReference type="SAM" id="MobiDB-lite"/>
    </source>
</evidence>
<dbReference type="InterPro" id="IPR017937">
    <property type="entry name" value="Thioredoxin_CS"/>
</dbReference>
<feature type="region of interest" description="Disordered" evidence="6">
    <location>
        <begin position="157"/>
        <end position="270"/>
    </location>
</feature>
<dbReference type="EMBL" id="MU251258">
    <property type="protein sequence ID" value="KAG9253412.1"/>
    <property type="molecule type" value="Genomic_DNA"/>
</dbReference>
<protein>
    <submittedName>
        <fullName evidence="10">Thioredoxin protein</fullName>
    </submittedName>
</protein>
<reference evidence="10" key="1">
    <citation type="journal article" date="2021" name="IMA Fungus">
        <title>Genomic characterization of three marine fungi, including Emericellopsis atlantica sp. nov. with signatures of a generalist lifestyle and marine biomass degradation.</title>
        <authorList>
            <person name="Hagestad O.C."/>
            <person name="Hou L."/>
            <person name="Andersen J.H."/>
            <person name="Hansen E.H."/>
            <person name="Altermark B."/>
            <person name="Li C."/>
            <person name="Kuhnert E."/>
            <person name="Cox R.J."/>
            <person name="Crous P.W."/>
            <person name="Spatafora J.W."/>
            <person name="Lail K."/>
            <person name="Amirebrahimi M."/>
            <person name="Lipzen A."/>
            <person name="Pangilinan J."/>
            <person name="Andreopoulos W."/>
            <person name="Hayes R.D."/>
            <person name="Ng V."/>
            <person name="Grigoriev I.V."/>
            <person name="Jackson S.A."/>
            <person name="Sutton T.D.S."/>
            <person name="Dobson A.D.W."/>
            <person name="Rama T."/>
        </authorList>
    </citation>
    <scope>NUCLEOTIDE SEQUENCE</scope>
    <source>
        <strain evidence="10">TS7</strain>
    </source>
</reference>
<evidence type="ECO:0000256" key="1">
    <source>
        <dbReference type="ARBA" id="ARBA00004389"/>
    </source>
</evidence>
<sequence>MRFSPLAILTAAAALAKGQSLDPEAINAKKATVFNDIKVPPLMDLTPSNFDDEIKKTKYMLVKHYSPYCPHCIDYAPTFQTLYEFYYTSLSDGDGDASFLEYYDFRFGMINCVAYYDLCVKNGVQTYPMTSLFEDGVDVEDLRGVKSMDELGVLMETVLEKQRPGSRPSSIQLPKAGKHYPPGKTDETTAESTEKADAESAAGAEAGSEKAEEKVDTKKHSDKEPQDADKTDKSAGDATSAPDAKWKSPTPAEVFNNRRPKEPTTTPNPNGVSISLSAESFPQLVTKTQDPWFIKFYAPWCPHCQAMGPTWDQLSKSMQGKLNVGEVNCDKEPRLCKEANARSYPTILFFKGGERAEYHGLRGLGDFISYAESALDLASGVPDVTAAEFEALEEKEDVIFTYFYDHATTTEDFTALESLPLSLIGHAKLVKTNDPKLAERFKVTTWPRLLVSRDGRPTYYEPITPDAMRDVHGLMDWMSSVWLPLVPELTAANAKQIMDDKIVVLAILNRDDTTGFPTALKEIKTAANEWMDRQISEFQLERKKLRDAKQMRIEEAADRGDERALRNAKLIRIDMNEHAKKEVGFAWVDGVFWQRWIRTTYGIDVKDGERVIINDQDVRFSSLVPYRLTSSSTDPLSQSRQYWDQTATGNYIMVSRTAISESLDKIVYGPNTIKAKLTASLIENFFLDIRRGFVRHPYLSVGSVVGLLLAAWMWLRGRVRRSKGHFRLDEPVHGLKDGLGLGLIGQHGVSEKTD</sequence>
<evidence type="ECO:0000256" key="5">
    <source>
        <dbReference type="ARBA" id="ARBA00045246"/>
    </source>
</evidence>
<feature type="domain" description="Thioredoxin" evidence="9">
    <location>
        <begin position="229"/>
        <end position="376"/>
    </location>
</feature>
<evidence type="ECO:0000256" key="4">
    <source>
        <dbReference type="ARBA" id="ARBA00023136"/>
    </source>
</evidence>
<feature type="compositionally biased region" description="Basic and acidic residues" evidence="6">
    <location>
        <begin position="207"/>
        <end position="235"/>
    </location>
</feature>
<name>A0A9P7ZKL8_9HYPO</name>
<feature type="chain" id="PRO_5040256275" evidence="8">
    <location>
        <begin position="19"/>
        <end position="754"/>
    </location>
</feature>
<dbReference type="OrthoDB" id="72053at2759"/>
<evidence type="ECO:0000256" key="2">
    <source>
        <dbReference type="ARBA" id="ARBA00022692"/>
    </source>
</evidence>
<dbReference type="RefSeq" id="XP_046117336.1">
    <property type="nucleotide sequence ID" value="XM_046263717.1"/>
</dbReference>
<keyword evidence="2 7" id="KW-0812">Transmembrane</keyword>
<organism evidence="10 11">
    <name type="scientific">Emericellopsis atlantica</name>
    <dbReference type="NCBI Taxonomy" id="2614577"/>
    <lineage>
        <taxon>Eukaryota</taxon>
        <taxon>Fungi</taxon>
        <taxon>Dikarya</taxon>
        <taxon>Ascomycota</taxon>
        <taxon>Pezizomycotina</taxon>
        <taxon>Sordariomycetes</taxon>
        <taxon>Hypocreomycetidae</taxon>
        <taxon>Hypocreales</taxon>
        <taxon>Bionectriaceae</taxon>
        <taxon>Emericellopsis</taxon>
    </lineage>
</organism>
<dbReference type="Proteomes" id="UP000887229">
    <property type="component" value="Unassembled WGS sequence"/>
</dbReference>
<dbReference type="PROSITE" id="PS51352">
    <property type="entry name" value="THIOREDOXIN_2"/>
    <property type="match status" value="2"/>
</dbReference>
<accession>A0A9P7ZKL8</accession>
<comment type="subcellular location">
    <subcellularLocation>
        <location evidence="1">Endoplasmic reticulum membrane</location>
        <topology evidence="1">Single-pass membrane protein</topology>
    </subcellularLocation>
</comment>
<evidence type="ECO:0000259" key="9">
    <source>
        <dbReference type="PROSITE" id="PS51352"/>
    </source>
</evidence>
<keyword evidence="11" id="KW-1185">Reference proteome</keyword>
<feature type="compositionally biased region" description="Basic and acidic residues" evidence="6">
    <location>
        <begin position="184"/>
        <end position="198"/>
    </location>
</feature>
<keyword evidence="4 7" id="KW-0472">Membrane</keyword>
<dbReference type="InterPro" id="IPR013766">
    <property type="entry name" value="Thioredoxin_domain"/>
</dbReference>
<proteinExistence type="predicted"/>
<dbReference type="CDD" id="cd02961">
    <property type="entry name" value="PDI_a_family"/>
    <property type="match status" value="2"/>
</dbReference>
<evidence type="ECO:0000256" key="7">
    <source>
        <dbReference type="SAM" id="Phobius"/>
    </source>
</evidence>
<evidence type="ECO:0000313" key="10">
    <source>
        <dbReference type="EMBL" id="KAG9253412.1"/>
    </source>
</evidence>
<comment type="caution">
    <text evidence="10">The sequence shown here is derived from an EMBL/GenBank/DDBJ whole genome shotgun (WGS) entry which is preliminary data.</text>
</comment>
<dbReference type="Pfam" id="PF00085">
    <property type="entry name" value="Thioredoxin"/>
    <property type="match status" value="2"/>
</dbReference>
<dbReference type="PANTHER" id="PTHR46426:SF1">
    <property type="entry name" value="PROTEIN DISULFIDE-ISOMERASE TMX3"/>
    <property type="match status" value="1"/>
</dbReference>
<evidence type="ECO:0000256" key="8">
    <source>
        <dbReference type="SAM" id="SignalP"/>
    </source>
</evidence>
<dbReference type="InterPro" id="IPR052250">
    <property type="entry name" value="PDI_TMX3"/>
</dbReference>
<dbReference type="GO" id="GO:0005789">
    <property type="term" value="C:endoplasmic reticulum membrane"/>
    <property type="evidence" value="ECO:0007669"/>
    <property type="project" value="UniProtKB-SubCell"/>
</dbReference>
<feature type="transmembrane region" description="Helical" evidence="7">
    <location>
        <begin position="697"/>
        <end position="715"/>
    </location>
</feature>
<dbReference type="PROSITE" id="PS00194">
    <property type="entry name" value="THIOREDOXIN_1"/>
    <property type="match status" value="1"/>
</dbReference>
<comment type="function">
    <text evidence="5">Probable disulfide isomerase, which participates in the folding of proteins containing disulfide bonds. May act as a dithiol oxidase. Acts as a regulator of endoplasmic reticulum-mitochondria contact sites via its ability to regulate redox signals.</text>
</comment>
<dbReference type="InterPro" id="IPR036249">
    <property type="entry name" value="Thioredoxin-like_sf"/>
</dbReference>
<keyword evidence="8" id="KW-0732">Signal</keyword>
<keyword evidence="3 7" id="KW-1133">Transmembrane helix</keyword>
<dbReference type="AlphaFoldDB" id="A0A9P7ZKL8"/>
<feature type="signal peptide" evidence="8">
    <location>
        <begin position="1"/>
        <end position="18"/>
    </location>
</feature>
<feature type="domain" description="Thioredoxin" evidence="9">
    <location>
        <begin position="6"/>
        <end position="164"/>
    </location>
</feature>